<comment type="caution">
    <text evidence="2">The sequence shown here is derived from an EMBL/GenBank/DDBJ whole genome shotgun (WGS) entry which is preliminary data.</text>
</comment>
<protein>
    <submittedName>
        <fullName evidence="2">Uncharacterized protein</fullName>
    </submittedName>
</protein>
<evidence type="ECO:0000256" key="1">
    <source>
        <dbReference type="SAM" id="MobiDB-lite"/>
    </source>
</evidence>
<feature type="region of interest" description="Disordered" evidence="1">
    <location>
        <begin position="62"/>
        <end position="82"/>
    </location>
</feature>
<evidence type="ECO:0000313" key="2">
    <source>
        <dbReference type="EMBL" id="TCS62638.1"/>
    </source>
</evidence>
<reference evidence="2 3" key="1">
    <citation type="submission" date="2019-03" db="EMBL/GenBank/DDBJ databases">
        <title>Genomic Encyclopedia of Type Strains, Phase IV (KMG-IV): sequencing the most valuable type-strain genomes for metagenomic binning, comparative biology and taxonomic classification.</title>
        <authorList>
            <person name="Goeker M."/>
        </authorList>
    </citation>
    <scope>NUCLEOTIDE SEQUENCE [LARGE SCALE GENOMIC DNA]</scope>
    <source>
        <strain evidence="2 3">DSM 101688</strain>
    </source>
</reference>
<gene>
    <name evidence="2" type="ORF">EDD55_105186</name>
</gene>
<sequence>MLDRMLFFVAATFLVLMVYSANIYISHNILAPGAHAPGLTPPPSFLFNHPLISHIGIVRQYPSPHGEARTSRKKNNATSTSK</sequence>
<dbReference type="EMBL" id="SLZW01000005">
    <property type="protein sequence ID" value="TCS62638.1"/>
    <property type="molecule type" value="Genomic_DNA"/>
</dbReference>
<organism evidence="2 3">
    <name type="scientific">Varunaivibrio sulfuroxidans</name>
    <dbReference type="NCBI Taxonomy" id="1773489"/>
    <lineage>
        <taxon>Bacteria</taxon>
        <taxon>Pseudomonadati</taxon>
        <taxon>Pseudomonadota</taxon>
        <taxon>Alphaproteobacteria</taxon>
        <taxon>Rhodospirillales</taxon>
        <taxon>Magnetovibrionaceae</taxon>
        <taxon>Varunaivibrio</taxon>
    </lineage>
</organism>
<evidence type="ECO:0000313" key="3">
    <source>
        <dbReference type="Proteomes" id="UP000295304"/>
    </source>
</evidence>
<dbReference type="AlphaFoldDB" id="A0A4R3J9T3"/>
<accession>A0A4R3J9T3</accession>
<dbReference type="Proteomes" id="UP000295304">
    <property type="component" value="Unassembled WGS sequence"/>
</dbReference>
<proteinExistence type="predicted"/>
<name>A0A4R3J9T3_9PROT</name>
<keyword evidence="3" id="KW-1185">Reference proteome</keyword>